<proteinExistence type="predicted"/>
<feature type="region of interest" description="Disordered" evidence="1">
    <location>
        <begin position="16"/>
        <end position="44"/>
    </location>
</feature>
<dbReference type="Proteomes" id="UP000318693">
    <property type="component" value="Unassembled WGS sequence"/>
</dbReference>
<reference evidence="3 4" key="1">
    <citation type="submission" date="2019-07" db="EMBL/GenBank/DDBJ databases">
        <title>Georgenia wutianyii sp. nov. and Georgenia *** sp. nov. isolated from plateau pika (Ochotona curzoniae) in the Qinghai-Tibet plateau of China.</title>
        <authorList>
            <person name="Tian Z."/>
        </authorList>
    </citation>
    <scope>NUCLEOTIDE SEQUENCE [LARGE SCALE GENOMIC DNA]</scope>
    <source>
        <strain evidence="3 4">Z446</strain>
    </source>
</reference>
<organism evidence="3 4">
    <name type="scientific">Georgenia yuyongxinii</name>
    <dbReference type="NCBI Taxonomy" id="2589797"/>
    <lineage>
        <taxon>Bacteria</taxon>
        <taxon>Bacillati</taxon>
        <taxon>Actinomycetota</taxon>
        <taxon>Actinomycetes</taxon>
        <taxon>Micrococcales</taxon>
        <taxon>Bogoriellaceae</taxon>
        <taxon>Georgenia</taxon>
    </lineage>
</organism>
<accession>A0A552WM62</accession>
<feature type="transmembrane region" description="Helical" evidence="2">
    <location>
        <begin position="63"/>
        <end position="82"/>
    </location>
</feature>
<keyword evidence="2" id="KW-0812">Transmembrane</keyword>
<name>A0A552WM62_9MICO</name>
<keyword evidence="2" id="KW-1133">Transmembrane helix</keyword>
<dbReference type="InterPro" id="IPR025443">
    <property type="entry name" value="DUF4307"/>
</dbReference>
<dbReference type="Pfam" id="PF14155">
    <property type="entry name" value="DUF4307"/>
    <property type="match status" value="1"/>
</dbReference>
<protein>
    <submittedName>
        <fullName evidence="3">DUF4307 domain-containing protein</fullName>
    </submittedName>
</protein>
<keyword evidence="4" id="KW-1185">Reference proteome</keyword>
<evidence type="ECO:0000256" key="1">
    <source>
        <dbReference type="SAM" id="MobiDB-lite"/>
    </source>
</evidence>
<gene>
    <name evidence="3" type="ORF">FJ693_16390</name>
</gene>
<evidence type="ECO:0000313" key="4">
    <source>
        <dbReference type="Proteomes" id="UP000318693"/>
    </source>
</evidence>
<dbReference type="EMBL" id="VJXR01000066">
    <property type="protein sequence ID" value="TRW43774.1"/>
    <property type="molecule type" value="Genomic_DNA"/>
</dbReference>
<sequence>MQGQWSRIGAAIAIRHPRARRDGRTDVPTNPTTPGPAHPAGPVDPAIMAARYRHGAGASRRGLVVAGVVAVLLLIGAVVLQATTLTRPSVRTEDLGFTVHDATRTSVRFNVITNPGTTVRCTVGALNTSFTEVGFREVVIGPVSARTTSHQVDVTTTELATTGSVDTCAVVDGD</sequence>
<evidence type="ECO:0000256" key="2">
    <source>
        <dbReference type="SAM" id="Phobius"/>
    </source>
</evidence>
<comment type="caution">
    <text evidence="3">The sequence shown here is derived from an EMBL/GenBank/DDBJ whole genome shotgun (WGS) entry which is preliminary data.</text>
</comment>
<dbReference type="AlphaFoldDB" id="A0A552WM62"/>
<evidence type="ECO:0000313" key="3">
    <source>
        <dbReference type="EMBL" id="TRW43774.1"/>
    </source>
</evidence>
<keyword evidence="2" id="KW-0472">Membrane</keyword>